<sequence length="152" mass="15197">MAAMRGIAATVFGAALANLMPVLFLQAGMSSVSAKWAWMTSPPKCASAEPSTWDFDGMATIAAGETGTIKCKNGGNASEGTVSCPSSNENATSPSEDPEWWGPCGFGASCQVDKAIGDNITCTGGTTADVGGSPQQAVVSAASILLGVVACQ</sequence>
<evidence type="ECO:0000313" key="3">
    <source>
        <dbReference type="EMBL" id="CAE7186607.1"/>
    </source>
</evidence>
<evidence type="ECO:0000256" key="1">
    <source>
        <dbReference type="SAM" id="MobiDB-lite"/>
    </source>
</evidence>
<comment type="caution">
    <text evidence="3">The sequence shown here is derived from an EMBL/GenBank/DDBJ whole genome shotgun (WGS) entry which is preliminary data.</text>
</comment>
<feature type="signal peptide" evidence="2">
    <location>
        <begin position="1"/>
        <end position="34"/>
    </location>
</feature>
<accession>A0A812IVJ0</accession>
<dbReference type="Proteomes" id="UP000649617">
    <property type="component" value="Unassembled WGS sequence"/>
</dbReference>
<dbReference type="EMBL" id="CAJNIZ010001249">
    <property type="protein sequence ID" value="CAE7186607.1"/>
    <property type="molecule type" value="Genomic_DNA"/>
</dbReference>
<evidence type="ECO:0000256" key="2">
    <source>
        <dbReference type="SAM" id="SignalP"/>
    </source>
</evidence>
<keyword evidence="4" id="KW-1185">Reference proteome</keyword>
<name>A0A812IVJ0_SYMPI</name>
<feature type="region of interest" description="Disordered" evidence="1">
    <location>
        <begin position="74"/>
        <end position="98"/>
    </location>
</feature>
<gene>
    <name evidence="3" type="primary">aak-1</name>
    <name evidence="3" type="ORF">SPIL2461_LOCUS1296</name>
</gene>
<protein>
    <submittedName>
        <fullName evidence="3">Aak-1 protein</fullName>
    </submittedName>
</protein>
<feature type="chain" id="PRO_5033007531" evidence="2">
    <location>
        <begin position="35"/>
        <end position="152"/>
    </location>
</feature>
<organism evidence="3 4">
    <name type="scientific">Symbiodinium pilosum</name>
    <name type="common">Dinoflagellate</name>
    <dbReference type="NCBI Taxonomy" id="2952"/>
    <lineage>
        <taxon>Eukaryota</taxon>
        <taxon>Sar</taxon>
        <taxon>Alveolata</taxon>
        <taxon>Dinophyceae</taxon>
        <taxon>Suessiales</taxon>
        <taxon>Symbiodiniaceae</taxon>
        <taxon>Symbiodinium</taxon>
    </lineage>
</organism>
<dbReference type="AlphaFoldDB" id="A0A812IVJ0"/>
<keyword evidence="2" id="KW-0732">Signal</keyword>
<feature type="compositionally biased region" description="Polar residues" evidence="1">
    <location>
        <begin position="75"/>
        <end position="95"/>
    </location>
</feature>
<reference evidence="3" key="1">
    <citation type="submission" date="2021-02" db="EMBL/GenBank/DDBJ databases">
        <authorList>
            <person name="Dougan E. K."/>
            <person name="Rhodes N."/>
            <person name="Thang M."/>
            <person name="Chan C."/>
        </authorList>
    </citation>
    <scope>NUCLEOTIDE SEQUENCE</scope>
</reference>
<evidence type="ECO:0000313" key="4">
    <source>
        <dbReference type="Proteomes" id="UP000649617"/>
    </source>
</evidence>
<proteinExistence type="predicted"/>
<dbReference type="OrthoDB" id="425630at2759"/>